<evidence type="ECO:0000256" key="4">
    <source>
        <dbReference type="ARBA" id="ARBA00022679"/>
    </source>
</evidence>
<protein>
    <recommendedName>
        <fullName evidence="9">ArnT-like N-terminal domain-containing protein</fullName>
    </recommendedName>
</protein>
<sequence>MTKFIEKHPYWSIIILWAAVYIAHLGWLYPNIMEARNFVTAREMVTDGNWILTTMDGLARYEKPPLPTWLTAFSGELIGWESLMALRLPAALVTLLLLFYMFSLSRKLTQNNHLALLTSLITGTSFYVIFAGRNGTWDIFAHAFMLVGIYYLFQFLSQAEKHYRNALLAGLLIGLSFMSKGPVSHYALLLPFLIAYGFTYKYKAFRKKWWPLLAMILVIALLSSWWAIYIYVYDTAEATRIATKESSRWVGYELKPFYYYWSFFTQSGIWTIPAFVALLYPYLKKRVSNKKAYRFVLLWTIMAVVLLSLIPTKKSRYLLPVLIPLAMTTAFYIEYLILNFRQITSKWEKWPVYFNFGLIATIGLVFPLGAFLYFGEKLDGYYLYYILTSIALVAVGAFIWYSLIQQKLGRVFYGTIAFVMVVITFGFPLSNALLGNPDYNSLTSLSERQLPTYALEDLAPELVWDYGTSTIHKTEEELLLMNESIIGVFTDYSVEKNKLDFLNEKYRVESVETFDLNPVDSTRSSYKDRLKADFYVLKKSQGQQIKIVK</sequence>
<keyword evidence="4" id="KW-0808">Transferase</keyword>
<feature type="transmembrane region" description="Helical" evidence="8">
    <location>
        <begin position="139"/>
        <end position="156"/>
    </location>
</feature>
<feature type="transmembrane region" description="Helical" evidence="8">
    <location>
        <begin position="317"/>
        <end position="340"/>
    </location>
</feature>
<evidence type="ECO:0000313" key="10">
    <source>
        <dbReference type="EMBL" id="PRP66337.1"/>
    </source>
</evidence>
<feature type="transmembrane region" description="Helical" evidence="8">
    <location>
        <begin position="258"/>
        <end position="280"/>
    </location>
</feature>
<keyword evidence="7 8" id="KW-0472">Membrane</keyword>
<organism evidence="10 11">
    <name type="scientific">Nonlabens agnitus</name>
    <dbReference type="NCBI Taxonomy" id="870484"/>
    <lineage>
        <taxon>Bacteria</taxon>
        <taxon>Pseudomonadati</taxon>
        <taxon>Bacteroidota</taxon>
        <taxon>Flavobacteriia</taxon>
        <taxon>Flavobacteriales</taxon>
        <taxon>Flavobacteriaceae</taxon>
        <taxon>Nonlabens</taxon>
    </lineage>
</organism>
<dbReference type="RefSeq" id="WP_105982177.1">
    <property type="nucleotide sequence ID" value="NZ_MQUC01000003.1"/>
</dbReference>
<dbReference type="GO" id="GO:0006493">
    <property type="term" value="P:protein O-linked glycosylation"/>
    <property type="evidence" value="ECO:0007669"/>
    <property type="project" value="InterPro"/>
</dbReference>
<feature type="transmembrane region" description="Helical" evidence="8">
    <location>
        <begin position="381"/>
        <end position="404"/>
    </location>
</feature>
<dbReference type="GO" id="GO:0005886">
    <property type="term" value="C:plasma membrane"/>
    <property type="evidence" value="ECO:0007669"/>
    <property type="project" value="UniProtKB-SubCell"/>
</dbReference>
<evidence type="ECO:0000256" key="5">
    <source>
        <dbReference type="ARBA" id="ARBA00022692"/>
    </source>
</evidence>
<feature type="transmembrane region" description="Helical" evidence="8">
    <location>
        <begin position="292"/>
        <end position="311"/>
    </location>
</feature>
<dbReference type="PANTHER" id="PTHR33908">
    <property type="entry name" value="MANNOSYLTRANSFERASE YKCB-RELATED"/>
    <property type="match status" value="1"/>
</dbReference>
<evidence type="ECO:0000256" key="7">
    <source>
        <dbReference type="ARBA" id="ARBA00023136"/>
    </source>
</evidence>
<dbReference type="OrthoDB" id="8353433at2"/>
<evidence type="ECO:0000256" key="1">
    <source>
        <dbReference type="ARBA" id="ARBA00004651"/>
    </source>
</evidence>
<comment type="subcellular location">
    <subcellularLocation>
        <location evidence="1">Cell membrane</location>
        <topology evidence="1">Multi-pass membrane protein</topology>
    </subcellularLocation>
</comment>
<feature type="transmembrane region" description="Helical" evidence="8">
    <location>
        <begin position="84"/>
        <end position="102"/>
    </location>
</feature>
<dbReference type="Proteomes" id="UP000239532">
    <property type="component" value="Unassembled WGS sequence"/>
</dbReference>
<dbReference type="GO" id="GO:0016763">
    <property type="term" value="F:pentosyltransferase activity"/>
    <property type="evidence" value="ECO:0007669"/>
    <property type="project" value="TreeGrafter"/>
</dbReference>
<keyword evidence="5 8" id="KW-0812">Transmembrane</keyword>
<dbReference type="GO" id="GO:0000030">
    <property type="term" value="F:mannosyltransferase activity"/>
    <property type="evidence" value="ECO:0007669"/>
    <property type="project" value="InterPro"/>
</dbReference>
<keyword evidence="3" id="KW-0328">Glycosyltransferase</keyword>
<gene>
    <name evidence="10" type="ORF">BST86_04150</name>
</gene>
<evidence type="ECO:0000313" key="11">
    <source>
        <dbReference type="Proteomes" id="UP000239532"/>
    </source>
</evidence>
<dbReference type="GO" id="GO:0010041">
    <property type="term" value="P:response to iron(III) ion"/>
    <property type="evidence" value="ECO:0007669"/>
    <property type="project" value="TreeGrafter"/>
</dbReference>
<accession>A0A2S9WS77</accession>
<name>A0A2S9WS77_9FLAO</name>
<dbReference type="PANTHER" id="PTHR33908:SF3">
    <property type="entry name" value="UNDECAPRENYL PHOSPHATE-ALPHA-4-AMINO-4-DEOXY-L-ARABINOSE ARABINOSYL TRANSFERASE"/>
    <property type="match status" value="1"/>
</dbReference>
<feature type="transmembrane region" description="Helical" evidence="8">
    <location>
        <begin position="209"/>
        <end position="232"/>
    </location>
</feature>
<keyword evidence="6 8" id="KW-1133">Transmembrane helix</keyword>
<feature type="transmembrane region" description="Helical" evidence="8">
    <location>
        <begin position="114"/>
        <end position="133"/>
    </location>
</feature>
<feature type="transmembrane region" description="Helical" evidence="8">
    <location>
        <begin position="9"/>
        <end position="29"/>
    </location>
</feature>
<feature type="transmembrane region" description="Helical" evidence="8">
    <location>
        <begin position="411"/>
        <end position="434"/>
    </location>
</feature>
<evidence type="ECO:0000256" key="8">
    <source>
        <dbReference type="SAM" id="Phobius"/>
    </source>
</evidence>
<evidence type="ECO:0000256" key="2">
    <source>
        <dbReference type="ARBA" id="ARBA00022475"/>
    </source>
</evidence>
<dbReference type="GO" id="GO:0009103">
    <property type="term" value="P:lipopolysaccharide biosynthetic process"/>
    <property type="evidence" value="ECO:0007669"/>
    <property type="project" value="UniProtKB-ARBA"/>
</dbReference>
<keyword evidence="11" id="KW-1185">Reference proteome</keyword>
<proteinExistence type="predicted"/>
<evidence type="ECO:0000256" key="6">
    <source>
        <dbReference type="ARBA" id="ARBA00022989"/>
    </source>
</evidence>
<feature type="domain" description="ArnT-like N-terminal" evidence="9">
    <location>
        <begin position="61"/>
        <end position="231"/>
    </location>
</feature>
<dbReference type="InterPro" id="IPR003342">
    <property type="entry name" value="ArnT-like_N"/>
</dbReference>
<dbReference type="AlphaFoldDB" id="A0A2S9WS77"/>
<evidence type="ECO:0000259" key="9">
    <source>
        <dbReference type="Pfam" id="PF02366"/>
    </source>
</evidence>
<evidence type="ECO:0000256" key="3">
    <source>
        <dbReference type="ARBA" id="ARBA00022676"/>
    </source>
</evidence>
<comment type="caution">
    <text evidence="10">The sequence shown here is derived from an EMBL/GenBank/DDBJ whole genome shotgun (WGS) entry which is preliminary data.</text>
</comment>
<keyword evidence="2" id="KW-1003">Cell membrane</keyword>
<dbReference type="EMBL" id="MQUC01000003">
    <property type="protein sequence ID" value="PRP66337.1"/>
    <property type="molecule type" value="Genomic_DNA"/>
</dbReference>
<feature type="transmembrane region" description="Helical" evidence="8">
    <location>
        <begin position="163"/>
        <end position="179"/>
    </location>
</feature>
<dbReference type="Pfam" id="PF02366">
    <property type="entry name" value="PMT"/>
    <property type="match status" value="1"/>
</dbReference>
<dbReference type="InterPro" id="IPR050297">
    <property type="entry name" value="LipidA_mod_glycosyltrf_83"/>
</dbReference>
<reference evidence="10 11" key="1">
    <citation type="submission" date="2016-11" db="EMBL/GenBank/DDBJ databases">
        <title>Trade-off between light-utilization and light-protection in marine flavobacteria.</title>
        <authorList>
            <person name="Kumagai Y."/>
        </authorList>
    </citation>
    <scope>NUCLEOTIDE SEQUENCE [LARGE SCALE GENOMIC DNA]</scope>
    <source>
        <strain evidence="10 11">JCM 17109</strain>
    </source>
</reference>
<feature type="transmembrane region" description="Helical" evidence="8">
    <location>
        <begin position="352"/>
        <end position="375"/>
    </location>
</feature>